<comment type="cofactor">
    <cofactor evidence="1">
        <name>Zn(2+)</name>
        <dbReference type="ChEBI" id="CHEBI:29105"/>
    </cofactor>
</comment>
<dbReference type="EMBL" id="ADTU01003977">
    <property type="status" value="NOT_ANNOTATED_CDS"/>
    <property type="molecule type" value="Genomic_DNA"/>
</dbReference>
<dbReference type="PRINTS" id="PR00756">
    <property type="entry name" value="ALADIPTASE"/>
</dbReference>
<evidence type="ECO:0000256" key="1">
    <source>
        <dbReference type="ARBA" id="ARBA00001947"/>
    </source>
</evidence>
<dbReference type="Pfam" id="PF11838">
    <property type="entry name" value="ERAP1_C"/>
    <property type="match status" value="1"/>
</dbReference>
<name>A0A158NZ74_ATTCE</name>
<dbReference type="SUPFAM" id="SSF63737">
    <property type="entry name" value="Leukotriene A4 hydrolase N-terminal domain"/>
    <property type="match status" value="1"/>
</dbReference>
<keyword evidence="8" id="KW-0862">Zinc</keyword>
<dbReference type="STRING" id="12957.A0A158NZ74"/>
<dbReference type="InterPro" id="IPR045357">
    <property type="entry name" value="Aminopeptidase_N-like_N"/>
</dbReference>
<dbReference type="InterPro" id="IPR042097">
    <property type="entry name" value="Aminopeptidase_N-like_N_sf"/>
</dbReference>
<evidence type="ECO:0008006" key="16">
    <source>
        <dbReference type="Google" id="ProtNLM"/>
    </source>
</evidence>
<keyword evidence="4" id="KW-0325">Glycoprotein</keyword>
<dbReference type="OrthoDB" id="7549109at2759"/>
<dbReference type="GO" id="GO:0043171">
    <property type="term" value="P:peptide catabolic process"/>
    <property type="evidence" value="ECO:0007669"/>
    <property type="project" value="TreeGrafter"/>
</dbReference>
<gene>
    <name evidence="14" type="primary">105626131</name>
</gene>
<evidence type="ECO:0000313" key="15">
    <source>
        <dbReference type="Proteomes" id="UP000005205"/>
    </source>
</evidence>
<evidence type="ECO:0000259" key="13">
    <source>
        <dbReference type="Pfam" id="PF17900"/>
    </source>
</evidence>
<dbReference type="GO" id="GO:0098552">
    <property type="term" value="C:side of membrane"/>
    <property type="evidence" value="ECO:0007669"/>
    <property type="project" value="UniProtKB-KW"/>
</dbReference>
<dbReference type="PANTHER" id="PTHR11533">
    <property type="entry name" value="PROTEASE M1 ZINC METALLOPROTEASE"/>
    <property type="match status" value="1"/>
</dbReference>
<dbReference type="SUPFAM" id="SSF55486">
    <property type="entry name" value="Metalloproteases ('zincins'), catalytic domain"/>
    <property type="match status" value="1"/>
</dbReference>
<evidence type="ECO:0000256" key="8">
    <source>
        <dbReference type="ARBA" id="ARBA00022833"/>
    </source>
</evidence>
<dbReference type="Gene3D" id="2.60.40.1730">
    <property type="entry name" value="tricorn interacting facor f3 domain"/>
    <property type="match status" value="1"/>
</dbReference>
<evidence type="ECO:0000256" key="2">
    <source>
        <dbReference type="ARBA" id="ARBA00004609"/>
    </source>
</evidence>
<dbReference type="KEGG" id="acep:105626131"/>
<keyword evidence="4" id="KW-0472">Membrane</keyword>
<reference evidence="14" key="2">
    <citation type="submission" date="2016-04" db="UniProtKB">
        <authorList>
            <consortium name="EnsemblMetazoa"/>
        </authorList>
    </citation>
    <scope>IDENTIFICATION</scope>
</reference>
<accession>A0A158NZ74</accession>
<dbReference type="EMBL" id="ADTU01003978">
    <property type="status" value="NOT_ANNOTATED_CDS"/>
    <property type="molecule type" value="Genomic_DNA"/>
</dbReference>
<dbReference type="GO" id="GO:0006508">
    <property type="term" value="P:proteolysis"/>
    <property type="evidence" value="ECO:0007669"/>
    <property type="project" value="UniProtKB-KW"/>
</dbReference>
<dbReference type="Gene3D" id="1.10.390.10">
    <property type="entry name" value="Neutral Protease Domain 2"/>
    <property type="match status" value="1"/>
</dbReference>
<dbReference type="InterPro" id="IPR050344">
    <property type="entry name" value="Peptidase_M1_aminopeptidases"/>
</dbReference>
<evidence type="ECO:0000256" key="4">
    <source>
        <dbReference type="ARBA" id="ARBA00022622"/>
    </source>
</evidence>
<dbReference type="GO" id="GO:0005886">
    <property type="term" value="C:plasma membrane"/>
    <property type="evidence" value="ECO:0007669"/>
    <property type="project" value="UniProtKB-SubCell"/>
</dbReference>
<evidence type="ECO:0000256" key="10">
    <source>
        <dbReference type="ARBA" id="ARBA00023288"/>
    </source>
</evidence>
<keyword evidence="4" id="KW-0336">GPI-anchor</keyword>
<keyword evidence="10" id="KW-0449">Lipoprotein</keyword>
<dbReference type="PANTHER" id="PTHR11533:SF294">
    <property type="entry name" value="THYROTROPIN-RELEASING HORMONE-DEGRADING ECTOENZYME"/>
    <property type="match status" value="1"/>
</dbReference>
<keyword evidence="5" id="KW-0645">Protease</keyword>
<evidence type="ECO:0000256" key="6">
    <source>
        <dbReference type="ARBA" id="ARBA00022723"/>
    </source>
</evidence>
<comment type="subcellular location">
    <subcellularLocation>
        <location evidence="2">Cell membrane</location>
        <topology evidence="2">Lipid-anchor</topology>
        <topology evidence="2">GPI-anchor</topology>
    </subcellularLocation>
</comment>
<dbReference type="Pfam" id="PF01433">
    <property type="entry name" value="Peptidase_M1"/>
    <property type="match status" value="1"/>
</dbReference>
<dbReference type="GO" id="GO:0005615">
    <property type="term" value="C:extracellular space"/>
    <property type="evidence" value="ECO:0007669"/>
    <property type="project" value="TreeGrafter"/>
</dbReference>
<dbReference type="GO" id="GO:0042277">
    <property type="term" value="F:peptide binding"/>
    <property type="evidence" value="ECO:0007669"/>
    <property type="project" value="TreeGrafter"/>
</dbReference>
<dbReference type="EnsemblMetazoa" id="XM_012207442.1">
    <property type="protein sequence ID" value="XP_012062832.1"/>
    <property type="gene ID" value="LOC105626131"/>
</dbReference>
<evidence type="ECO:0000259" key="11">
    <source>
        <dbReference type="Pfam" id="PF01433"/>
    </source>
</evidence>
<evidence type="ECO:0000256" key="9">
    <source>
        <dbReference type="ARBA" id="ARBA00023049"/>
    </source>
</evidence>
<feature type="domain" description="Peptidase M1 membrane alanine aminopeptidase" evidence="11">
    <location>
        <begin position="150"/>
        <end position="257"/>
    </location>
</feature>
<dbReference type="Gene3D" id="1.25.50.20">
    <property type="match status" value="1"/>
</dbReference>
<keyword evidence="15" id="KW-1185">Reference proteome</keyword>
<dbReference type="GO" id="GO:0005737">
    <property type="term" value="C:cytoplasm"/>
    <property type="evidence" value="ECO:0007669"/>
    <property type="project" value="TreeGrafter"/>
</dbReference>
<dbReference type="EMBL" id="ADTU01003979">
    <property type="status" value="NOT_ANNOTATED_CDS"/>
    <property type="molecule type" value="Genomic_DNA"/>
</dbReference>
<dbReference type="InterPro" id="IPR027268">
    <property type="entry name" value="Peptidase_M4/M1_CTD_sf"/>
</dbReference>
<protein>
    <recommendedName>
        <fullName evidence="16">Peptidase M1 membrane alanine aminopeptidase domain-containing protein</fullName>
    </recommendedName>
</protein>
<organism evidence="14 15">
    <name type="scientific">Atta cephalotes</name>
    <name type="common">Leafcutter ant</name>
    <dbReference type="NCBI Taxonomy" id="12957"/>
    <lineage>
        <taxon>Eukaryota</taxon>
        <taxon>Metazoa</taxon>
        <taxon>Ecdysozoa</taxon>
        <taxon>Arthropoda</taxon>
        <taxon>Hexapoda</taxon>
        <taxon>Insecta</taxon>
        <taxon>Pterygota</taxon>
        <taxon>Neoptera</taxon>
        <taxon>Endopterygota</taxon>
        <taxon>Hymenoptera</taxon>
        <taxon>Apocrita</taxon>
        <taxon>Aculeata</taxon>
        <taxon>Formicoidea</taxon>
        <taxon>Formicidae</taxon>
        <taxon>Myrmicinae</taxon>
        <taxon>Atta</taxon>
    </lineage>
</organism>
<feature type="domain" description="Aminopeptidase N-like N-terminal" evidence="13">
    <location>
        <begin position="1"/>
        <end position="95"/>
    </location>
</feature>
<evidence type="ECO:0000256" key="3">
    <source>
        <dbReference type="ARBA" id="ARBA00010136"/>
    </source>
</evidence>
<evidence type="ECO:0000313" key="14">
    <source>
        <dbReference type="EnsemblMetazoa" id="XP_012062832.1"/>
    </source>
</evidence>
<dbReference type="AlphaFoldDB" id="A0A158NZ74"/>
<keyword evidence="7" id="KW-0378">Hydrolase</keyword>
<dbReference type="GO" id="GO:0008270">
    <property type="term" value="F:zinc ion binding"/>
    <property type="evidence" value="ECO:0007669"/>
    <property type="project" value="InterPro"/>
</dbReference>
<dbReference type="Pfam" id="PF17900">
    <property type="entry name" value="Peptidase_M1_N"/>
    <property type="match status" value="1"/>
</dbReference>
<evidence type="ECO:0000256" key="7">
    <source>
        <dbReference type="ARBA" id="ARBA00022801"/>
    </source>
</evidence>
<dbReference type="InterPro" id="IPR001930">
    <property type="entry name" value="Peptidase_M1"/>
</dbReference>
<keyword evidence="6" id="KW-0479">Metal-binding</keyword>
<sequence length="332" mass="39306">MKFLGSITDDKGGIVKRSYINDKNKKSWLFITDFQGAGARQIFPCWDEPDTRTNFTISIKHDQYYRALSNTKVTNMFSVKHEKNWTHFEPTVKISPHHVMILLHDFKQVDDSNIWCREQVKQDMEFLQSIAQFATLHLKLEFDDIIYPQTVIHVVIPGFLDSGMQSWGTVLYRETNILYDEKLDFIAWKFEVAFMIARKIAHQYIGNLIAQPSWFHLWLNEGIATFLAIKTVNQKDYYNNSYPTNMWIHVTYVTKNSSNYTRKEWLSPNMSHLELTVKEDDWIVINVQQAGYYRINYDNDNWEKLARYLNSTEYMNVHVLNRAQIIDDAQIM</sequence>
<dbReference type="InterPro" id="IPR014782">
    <property type="entry name" value="Peptidase_M1_dom"/>
</dbReference>
<evidence type="ECO:0000259" key="12">
    <source>
        <dbReference type="Pfam" id="PF11838"/>
    </source>
</evidence>
<proteinExistence type="inferred from homology"/>
<dbReference type="InParanoid" id="A0A158NZ74"/>
<comment type="similarity">
    <text evidence="3">Belongs to the peptidase M1 family.</text>
</comment>
<evidence type="ECO:0000256" key="5">
    <source>
        <dbReference type="ARBA" id="ARBA00022670"/>
    </source>
</evidence>
<dbReference type="Proteomes" id="UP000005205">
    <property type="component" value="Unassembled WGS sequence"/>
</dbReference>
<reference evidence="15" key="1">
    <citation type="journal article" date="2011" name="PLoS Genet.">
        <title>The genome sequence of the leaf-cutter ant Atta cephalotes reveals insights into its obligate symbiotic lifestyle.</title>
        <authorList>
            <person name="Suen G."/>
            <person name="Teiling C."/>
            <person name="Li L."/>
            <person name="Holt C."/>
            <person name="Abouheif E."/>
            <person name="Bornberg-Bauer E."/>
            <person name="Bouffard P."/>
            <person name="Caldera E.J."/>
            <person name="Cash E."/>
            <person name="Cavanaugh A."/>
            <person name="Denas O."/>
            <person name="Elhaik E."/>
            <person name="Fave M.J."/>
            <person name="Gadau J."/>
            <person name="Gibson J.D."/>
            <person name="Graur D."/>
            <person name="Grubbs K.J."/>
            <person name="Hagen D.E."/>
            <person name="Harkins T.T."/>
            <person name="Helmkampf M."/>
            <person name="Hu H."/>
            <person name="Johnson B.R."/>
            <person name="Kim J."/>
            <person name="Marsh S.E."/>
            <person name="Moeller J.A."/>
            <person name="Munoz-Torres M.C."/>
            <person name="Murphy M.C."/>
            <person name="Naughton M.C."/>
            <person name="Nigam S."/>
            <person name="Overson R."/>
            <person name="Rajakumar R."/>
            <person name="Reese J.T."/>
            <person name="Scott J.J."/>
            <person name="Smith C.R."/>
            <person name="Tao S."/>
            <person name="Tsutsui N.D."/>
            <person name="Viljakainen L."/>
            <person name="Wissler L."/>
            <person name="Yandell M.D."/>
            <person name="Zimmer F."/>
            <person name="Taylor J."/>
            <person name="Slater S.C."/>
            <person name="Clifton S.W."/>
            <person name="Warren W.C."/>
            <person name="Elsik C.G."/>
            <person name="Smith C.D."/>
            <person name="Weinstock G.M."/>
            <person name="Gerardo N.M."/>
            <person name="Currie C.R."/>
        </authorList>
    </citation>
    <scope>NUCLEOTIDE SEQUENCE [LARGE SCALE GENOMIC DNA]</scope>
</reference>
<dbReference type="GO" id="GO:0004230">
    <property type="term" value="F:glutamyl aminopeptidase activity"/>
    <property type="evidence" value="ECO:0007669"/>
    <property type="project" value="UniProtKB-EC"/>
</dbReference>
<keyword evidence="9" id="KW-0482">Metalloprotease</keyword>
<dbReference type="InterPro" id="IPR024571">
    <property type="entry name" value="ERAP1-like_C_dom"/>
</dbReference>
<dbReference type="GO" id="GO:0070006">
    <property type="term" value="F:metalloaminopeptidase activity"/>
    <property type="evidence" value="ECO:0007669"/>
    <property type="project" value="TreeGrafter"/>
</dbReference>
<feature type="domain" description="ERAP1-like C-terminal" evidence="12">
    <location>
        <begin position="282"/>
        <end position="329"/>
    </location>
</feature>